<evidence type="ECO:0000259" key="3">
    <source>
        <dbReference type="Pfam" id="PF16977"/>
    </source>
</evidence>
<dbReference type="Pfam" id="PF16977">
    <property type="entry name" value="ApeC"/>
    <property type="match status" value="1"/>
</dbReference>
<gene>
    <name evidence="4" type="ORF">RRG08_041863</name>
</gene>
<dbReference type="PANTHER" id="PTHR19324">
    <property type="entry name" value="PERFORIN-LIKE PROTEIN 1"/>
    <property type="match status" value="1"/>
</dbReference>
<dbReference type="SUPFAM" id="SSF57997">
    <property type="entry name" value="Tropomyosin"/>
    <property type="match status" value="1"/>
</dbReference>
<dbReference type="Gene3D" id="1.10.287.1490">
    <property type="match status" value="1"/>
</dbReference>
<feature type="signal peptide" evidence="2">
    <location>
        <begin position="1"/>
        <end position="21"/>
    </location>
</feature>
<evidence type="ECO:0000256" key="1">
    <source>
        <dbReference type="SAM" id="Coils"/>
    </source>
</evidence>
<feature type="domain" description="Apextrin C-terminal" evidence="3">
    <location>
        <begin position="377"/>
        <end position="510"/>
    </location>
</feature>
<accession>A0AAE0Y0F9</accession>
<dbReference type="Proteomes" id="UP001283361">
    <property type="component" value="Unassembled WGS sequence"/>
</dbReference>
<dbReference type="EMBL" id="JAWDGP010007174">
    <property type="protein sequence ID" value="KAK3728679.1"/>
    <property type="molecule type" value="Genomic_DNA"/>
</dbReference>
<organism evidence="4 5">
    <name type="scientific">Elysia crispata</name>
    <name type="common">lettuce slug</name>
    <dbReference type="NCBI Taxonomy" id="231223"/>
    <lineage>
        <taxon>Eukaryota</taxon>
        <taxon>Metazoa</taxon>
        <taxon>Spiralia</taxon>
        <taxon>Lophotrochozoa</taxon>
        <taxon>Mollusca</taxon>
        <taxon>Gastropoda</taxon>
        <taxon>Heterobranchia</taxon>
        <taxon>Euthyneura</taxon>
        <taxon>Panpulmonata</taxon>
        <taxon>Sacoglossa</taxon>
        <taxon>Placobranchoidea</taxon>
        <taxon>Plakobranchidae</taxon>
        <taxon>Elysia</taxon>
    </lineage>
</organism>
<dbReference type="InterPro" id="IPR031569">
    <property type="entry name" value="ApeC"/>
</dbReference>
<keyword evidence="2" id="KW-0732">Signal</keyword>
<proteinExistence type="predicted"/>
<reference evidence="4" key="1">
    <citation type="journal article" date="2023" name="G3 (Bethesda)">
        <title>A reference genome for the long-term kleptoplast-retaining sea slug Elysia crispata morphotype clarki.</title>
        <authorList>
            <person name="Eastman K.E."/>
            <person name="Pendleton A.L."/>
            <person name="Shaikh M.A."/>
            <person name="Suttiyut T."/>
            <person name="Ogas R."/>
            <person name="Tomko P."/>
            <person name="Gavelis G."/>
            <person name="Widhalm J.R."/>
            <person name="Wisecaver J.H."/>
        </authorList>
    </citation>
    <scope>NUCLEOTIDE SEQUENCE</scope>
    <source>
        <strain evidence="4">ECLA1</strain>
    </source>
</reference>
<dbReference type="AlphaFoldDB" id="A0AAE0Y0F9"/>
<comment type="caution">
    <text evidence="4">The sequence shown here is derived from an EMBL/GenBank/DDBJ whole genome shotgun (WGS) entry which is preliminary data.</text>
</comment>
<evidence type="ECO:0000256" key="2">
    <source>
        <dbReference type="SAM" id="SignalP"/>
    </source>
</evidence>
<protein>
    <recommendedName>
        <fullName evidence="3">Apextrin C-terminal domain-containing protein</fullName>
    </recommendedName>
</protein>
<keyword evidence="5" id="KW-1185">Reference proteome</keyword>
<evidence type="ECO:0000313" key="4">
    <source>
        <dbReference type="EMBL" id="KAK3728679.1"/>
    </source>
</evidence>
<feature type="chain" id="PRO_5042257503" description="Apextrin C-terminal domain-containing protein" evidence="2">
    <location>
        <begin position="22"/>
        <end position="513"/>
    </location>
</feature>
<name>A0AAE0Y0F9_9GAST</name>
<evidence type="ECO:0000313" key="5">
    <source>
        <dbReference type="Proteomes" id="UP001283361"/>
    </source>
</evidence>
<sequence>MFGTALHGLALLLSVVHGCHGFPSNKSTQPEKPFRLVYTPAHIVKHVTRDVTFRCENVEHSASRLEVSRIRMLKKKASGWDLVAQFRDNDDEPSVKMDVKGSAKIGQDVRDAFLEVVWDLASEDTFGTYMCDIIGFDEITFDSLIERTSEVTIFEGNVTASDLMDLLLELKNNLSSIENEPGDTASLQKDVDDMHLKIDSAIRNVTSLAVNFDTFSDEANVMKQAVKYIDTEIKHLKDKANSIDKNMKLLNETAKSVEVEVSSLEVDISSFDGEIGALENTVDSMTKKTNLLEKKVENLSGEVAHLLSLTKSGDKIPQDLSFGSITTNSANDVSWPGGWYSLLLTKAGCPSQEPFTGLSDLHLRARTNSRTYFFCETSGGFNARPWPDGSYCVNKMFGLPCPAGFQFGKVNVSSANASIFVFKDLPTEFEFCCKTSGSFNAPMVLPTHSDFVLYRRGGECQQVESMKASSKVTVLSIGDVQSVHSRVKTGVLPDVDISPGSPMKFRICYYNKM</sequence>
<keyword evidence="1" id="KW-0175">Coiled coil</keyword>
<feature type="coiled-coil region" evidence="1">
    <location>
        <begin position="233"/>
        <end position="302"/>
    </location>
</feature>
<dbReference type="PANTHER" id="PTHR19324:SF33">
    <property type="entry name" value="MUCIN-5AC"/>
    <property type="match status" value="1"/>
</dbReference>